<reference evidence="2" key="1">
    <citation type="submission" date="2016-11" db="EMBL/GenBank/DDBJ databases">
        <authorList>
            <person name="Varghese N."/>
            <person name="Submissions S."/>
        </authorList>
    </citation>
    <scope>NUCLEOTIDE SEQUENCE [LARGE SCALE GENOMIC DNA]</scope>
    <source>
        <strain evidence="2">DSM 24786</strain>
    </source>
</reference>
<evidence type="ECO:0000313" key="1">
    <source>
        <dbReference type="EMBL" id="SFW20454.1"/>
    </source>
</evidence>
<dbReference type="AlphaFoldDB" id="A0A1K1MES4"/>
<organism evidence="1 2">
    <name type="scientific">Cellulophaga fucicola</name>
    <dbReference type="NCBI Taxonomy" id="76595"/>
    <lineage>
        <taxon>Bacteria</taxon>
        <taxon>Pseudomonadati</taxon>
        <taxon>Bacteroidota</taxon>
        <taxon>Flavobacteriia</taxon>
        <taxon>Flavobacteriales</taxon>
        <taxon>Flavobacteriaceae</taxon>
        <taxon>Cellulophaga</taxon>
    </lineage>
</organism>
<evidence type="ECO:0000313" key="2">
    <source>
        <dbReference type="Proteomes" id="UP000183257"/>
    </source>
</evidence>
<dbReference type="STRING" id="76595.SAMN05660313_00485"/>
<name>A0A1K1MES4_9FLAO</name>
<dbReference type="Proteomes" id="UP000183257">
    <property type="component" value="Unassembled WGS sequence"/>
</dbReference>
<protein>
    <submittedName>
        <fullName evidence="1">Uncharacterized protein</fullName>
    </submittedName>
</protein>
<dbReference type="EMBL" id="FPIY01000001">
    <property type="protein sequence ID" value="SFW20454.1"/>
    <property type="molecule type" value="Genomic_DNA"/>
</dbReference>
<gene>
    <name evidence="1" type="ORF">SAMN05660313_00485</name>
</gene>
<sequence>MKYQVLFLCCKPLKVHKYPFNVPKKENVVQEYLCGNLVLNEFMYWMT</sequence>
<accession>A0A1K1MES4</accession>
<proteinExistence type="predicted"/>
<keyword evidence="2" id="KW-1185">Reference proteome</keyword>
<dbReference type="RefSeq" id="WP_170854689.1">
    <property type="nucleotide sequence ID" value="NZ_FPIY01000001.1"/>
</dbReference>